<comment type="caution">
    <text evidence="2">The sequence shown here is derived from an EMBL/GenBank/DDBJ whole genome shotgun (WGS) entry which is preliminary data.</text>
</comment>
<feature type="region of interest" description="Disordered" evidence="1">
    <location>
        <begin position="133"/>
        <end position="159"/>
    </location>
</feature>
<accession>A0A0F9X905</accession>
<reference evidence="2" key="1">
    <citation type="journal article" date="2015" name="Nature">
        <title>Complex archaea that bridge the gap between prokaryotes and eukaryotes.</title>
        <authorList>
            <person name="Spang A."/>
            <person name="Saw J.H."/>
            <person name="Jorgensen S.L."/>
            <person name="Zaremba-Niedzwiedzka K."/>
            <person name="Martijn J."/>
            <person name="Lind A.E."/>
            <person name="van Eijk R."/>
            <person name="Schleper C."/>
            <person name="Guy L."/>
            <person name="Ettema T.J."/>
        </authorList>
    </citation>
    <scope>NUCLEOTIDE SEQUENCE</scope>
</reference>
<proteinExistence type="predicted"/>
<gene>
    <name evidence="2" type="ORF">LCGC14_0251700</name>
</gene>
<dbReference type="AlphaFoldDB" id="A0A0F9X905"/>
<protein>
    <submittedName>
        <fullName evidence="2">Uncharacterized protein</fullName>
    </submittedName>
</protein>
<evidence type="ECO:0000313" key="2">
    <source>
        <dbReference type="EMBL" id="KKN88098.1"/>
    </source>
</evidence>
<sequence length="159" mass="17826">MVALHLGGDKNREIAEKLDVSLSHVSVVLNDPRALYDVERLAQNIADRTVDTALRIRLYANEALDEIVEELRTSRNEKVRQTAAFGLLDRAGYTPIRDVTEEAAPMLPQEVVDRMEETTKELVEYRGVYREVEPKELEPDEEPPAVGLEVGEPVGATDD</sequence>
<dbReference type="EMBL" id="LAZR01000131">
    <property type="protein sequence ID" value="KKN88098.1"/>
    <property type="molecule type" value="Genomic_DNA"/>
</dbReference>
<organism evidence="2">
    <name type="scientific">marine sediment metagenome</name>
    <dbReference type="NCBI Taxonomy" id="412755"/>
    <lineage>
        <taxon>unclassified sequences</taxon>
        <taxon>metagenomes</taxon>
        <taxon>ecological metagenomes</taxon>
    </lineage>
</organism>
<evidence type="ECO:0000256" key="1">
    <source>
        <dbReference type="SAM" id="MobiDB-lite"/>
    </source>
</evidence>
<name>A0A0F9X905_9ZZZZ</name>